<evidence type="ECO:0000313" key="2">
    <source>
        <dbReference type="EMBL" id="GIH04452.1"/>
    </source>
</evidence>
<reference evidence="2" key="1">
    <citation type="submission" date="2021-01" db="EMBL/GenBank/DDBJ databases">
        <title>Whole genome shotgun sequence of Rhizocola hellebori NBRC 109834.</title>
        <authorList>
            <person name="Komaki H."/>
            <person name="Tamura T."/>
        </authorList>
    </citation>
    <scope>NUCLEOTIDE SEQUENCE</scope>
    <source>
        <strain evidence="2">NBRC 109834</strain>
    </source>
</reference>
<evidence type="ECO:0000256" key="1">
    <source>
        <dbReference type="SAM" id="Phobius"/>
    </source>
</evidence>
<keyword evidence="1" id="KW-0472">Membrane</keyword>
<keyword evidence="1" id="KW-1133">Transmembrane helix</keyword>
<comment type="caution">
    <text evidence="2">The sequence shown here is derived from an EMBL/GenBank/DDBJ whole genome shotgun (WGS) entry which is preliminary data.</text>
</comment>
<organism evidence="2 3">
    <name type="scientific">Rhizocola hellebori</name>
    <dbReference type="NCBI Taxonomy" id="1392758"/>
    <lineage>
        <taxon>Bacteria</taxon>
        <taxon>Bacillati</taxon>
        <taxon>Actinomycetota</taxon>
        <taxon>Actinomycetes</taxon>
        <taxon>Micromonosporales</taxon>
        <taxon>Micromonosporaceae</taxon>
        <taxon>Rhizocola</taxon>
    </lineage>
</organism>
<gene>
    <name evidence="2" type="ORF">Rhe02_25190</name>
</gene>
<proteinExistence type="predicted"/>
<dbReference type="EMBL" id="BONY01000012">
    <property type="protein sequence ID" value="GIH04452.1"/>
    <property type="molecule type" value="Genomic_DNA"/>
</dbReference>
<feature type="transmembrane region" description="Helical" evidence="1">
    <location>
        <begin position="35"/>
        <end position="53"/>
    </location>
</feature>
<feature type="transmembrane region" description="Helical" evidence="1">
    <location>
        <begin position="91"/>
        <end position="114"/>
    </location>
</feature>
<evidence type="ECO:0008006" key="4">
    <source>
        <dbReference type="Google" id="ProtNLM"/>
    </source>
</evidence>
<keyword evidence="3" id="KW-1185">Reference proteome</keyword>
<keyword evidence="1" id="KW-0812">Transmembrane</keyword>
<evidence type="ECO:0000313" key="3">
    <source>
        <dbReference type="Proteomes" id="UP000612899"/>
    </source>
</evidence>
<accession>A0A8J3VFU4</accession>
<protein>
    <recommendedName>
        <fullName evidence="4">DUF2784 domain-containing protein</fullName>
    </recommendedName>
</protein>
<dbReference type="RefSeq" id="WP_203908323.1">
    <property type="nucleotide sequence ID" value="NZ_BONY01000012.1"/>
</dbReference>
<sequence>MLYQILANATMIFHFAFLVYVVIGGYLAWRWHRTIWLHLALAGWGFSTIVFGFHCPLTYVEDWARKHAGEQGLSTGFIDTYLEGVIYPQSMAGAVQALGAIIVAVSWAGAFLLWRRRRAATPSPASP</sequence>
<feature type="transmembrane region" description="Helical" evidence="1">
    <location>
        <begin position="6"/>
        <end position="28"/>
    </location>
</feature>
<dbReference type="Pfam" id="PF10861">
    <property type="entry name" value="DUF2784"/>
    <property type="match status" value="1"/>
</dbReference>
<dbReference type="Proteomes" id="UP000612899">
    <property type="component" value="Unassembled WGS sequence"/>
</dbReference>
<name>A0A8J3VFU4_9ACTN</name>
<dbReference type="InterPro" id="IPR021218">
    <property type="entry name" value="DUF2784"/>
</dbReference>
<dbReference type="AlphaFoldDB" id="A0A8J3VFU4"/>